<evidence type="ECO:0000256" key="1">
    <source>
        <dbReference type="ARBA" id="ARBA00004196"/>
    </source>
</evidence>
<dbReference type="NCBIfam" id="TIGR01451">
    <property type="entry name" value="B_ant_repeat"/>
    <property type="match status" value="27"/>
</dbReference>
<feature type="domain" description="DUF11" evidence="9">
    <location>
        <begin position="2632"/>
        <end position="2740"/>
    </location>
</feature>
<keyword evidence="8" id="KW-0812">Transmembrane</keyword>
<dbReference type="OrthoDB" id="76596at2157"/>
<keyword evidence="11" id="KW-1185">Reference proteome</keyword>
<dbReference type="InterPro" id="IPR001434">
    <property type="entry name" value="OmcB-like_DUF11"/>
</dbReference>
<feature type="domain" description="DUF11" evidence="9">
    <location>
        <begin position="1815"/>
        <end position="1924"/>
    </location>
</feature>
<feature type="domain" description="DUF11" evidence="9">
    <location>
        <begin position="3331"/>
        <end position="3441"/>
    </location>
</feature>
<feature type="transmembrane region" description="Helical" evidence="8">
    <location>
        <begin position="3835"/>
        <end position="3856"/>
    </location>
</feature>
<feature type="domain" description="DUF11" evidence="9">
    <location>
        <begin position="2747"/>
        <end position="2857"/>
    </location>
</feature>
<feature type="domain" description="DUF11" evidence="9">
    <location>
        <begin position="1116"/>
        <end position="1227"/>
    </location>
</feature>
<dbReference type="Gene3D" id="2.60.40.740">
    <property type="match status" value="1"/>
</dbReference>
<feature type="domain" description="DUF11" evidence="9">
    <location>
        <begin position="2169"/>
        <end position="2277"/>
    </location>
</feature>
<dbReference type="PANTHER" id="PTHR34819:SF3">
    <property type="entry name" value="CELL SURFACE PROTEIN"/>
    <property type="match status" value="1"/>
</dbReference>
<feature type="domain" description="DUF11" evidence="9">
    <location>
        <begin position="2399"/>
        <end position="2506"/>
    </location>
</feature>
<feature type="domain" description="DUF11" evidence="9">
    <location>
        <begin position="2865"/>
        <end position="2974"/>
    </location>
</feature>
<organism evidence="10 11">
    <name type="scientific">Methanobrevibacter millerae</name>
    <dbReference type="NCBI Taxonomy" id="230361"/>
    <lineage>
        <taxon>Archaea</taxon>
        <taxon>Methanobacteriati</taxon>
        <taxon>Methanobacteriota</taxon>
        <taxon>Methanomada group</taxon>
        <taxon>Methanobacteria</taxon>
        <taxon>Methanobacteriales</taxon>
        <taxon>Methanobacteriaceae</taxon>
        <taxon>Methanobrevibacter</taxon>
    </lineage>
</organism>
<feature type="domain" description="DUF11" evidence="9">
    <location>
        <begin position="3449"/>
        <end position="3558"/>
    </location>
</feature>
<name>A0A1G5VZ64_9EURY</name>
<dbReference type="EMBL" id="FMXB01000006">
    <property type="protein sequence ID" value="SDA50245.1"/>
    <property type="molecule type" value="Genomic_DNA"/>
</dbReference>
<keyword evidence="8" id="KW-1133">Transmembrane helix</keyword>
<evidence type="ECO:0000313" key="11">
    <source>
        <dbReference type="Proteomes" id="UP000323439"/>
    </source>
</evidence>
<keyword evidence="7" id="KW-0998">Cell outer membrane</keyword>
<evidence type="ECO:0000313" key="10">
    <source>
        <dbReference type="EMBL" id="SDA50245.1"/>
    </source>
</evidence>
<feature type="domain" description="DUF11" evidence="9">
    <location>
        <begin position="3567"/>
        <end position="3677"/>
    </location>
</feature>
<feature type="domain" description="DUF11" evidence="9">
    <location>
        <begin position="883"/>
        <end position="994"/>
    </location>
</feature>
<dbReference type="GO" id="GO:0005576">
    <property type="term" value="C:extracellular region"/>
    <property type="evidence" value="ECO:0007669"/>
    <property type="project" value="UniProtKB-SubCell"/>
</dbReference>
<feature type="domain" description="DUF11" evidence="9">
    <location>
        <begin position="2284"/>
        <end position="2391"/>
    </location>
</feature>
<dbReference type="NCBIfam" id="TIGR01376">
    <property type="entry name" value="POMP_repeat"/>
    <property type="match status" value="2"/>
</dbReference>
<evidence type="ECO:0000256" key="5">
    <source>
        <dbReference type="ARBA" id="ARBA00022729"/>
    </source>
</evidence>
<feature type="domain" description="DUF11" evidence="9">
    <location>
        <begin position="2051"/>
        <end position="2162"/>
    </location>
</feature>
<feature type="domain" description="DUF11" evidence="9">
    <location>
        <begin position="650"/>
        <end position="760"/>
    </location>
</feature>
<comment type="subcellular location">
    <subcellularLocation>
        <location evidence="1">Cell envelope</location>
    </subcellularLocation>
    <subcellularLocation>
        <location evidence="2">Cell outer membrane</location>
    </subcellularLocation>
    <subcellularLocation>
        <location evidence="3">Secreted</location>
    </subcellularLocation>
</comment>
<protein>
    <submittedName>
        <fullName evidence="10">Conserved repeat domain-containing protein</fullName>
    </submittedName>
</protein>
<gene>
    <name evidence="10" type="ORF">SAMN02910315_00948</name>
</gene>
<evidence type="ECO:0000256" key="7">
    <source>
        <dbReference type="ARBA" id="ARBA00023237"/>
    </source>
</evidence>
<feature type="domain" description="DUF11" evidence="9">
    <location>
        <begin position="1582"/>
        <end position="1693"/>
    </location>
</feature>
<proteinExistence type="predicted"/>
<dbReference type="Gene3D" id="2.60.40.3080">
    <property type="match status" value="15"/>
</dbReference>
<dbReference type="PANTHER" id="PTHR34819">
    <property type="entry name" value="LARGE CYSTEINE-RICH PERIPLASMIC PROTEIN OMCB"/>
    <property type="match status" value="1"/>
</dbReference>
<dbReference type="SMART" id="SM00710">
    <property type="entry name" value="PbH1"/>
    <property type="match status" value="6"/>
</dbReference>
<dbReference type="Pfam" id="PF01345">
    <property type="entry name" value="DUF11"/>
    <property type="match status" value="27"/>
</dbReference>
<keyword evidence="6 8" id="KW-0472">Membrane</keyword>
<dbReference type="Proteomes" id="UP000323439">
    <property type="component" value="Unassembled WGS sequence"/>
</dbReference>
<evidence type="ECO:0000259" key="9">
    <source>
        <dbReference type="Pfam" id="PF01345"/>
    </source>
</evidence>
<feature type="domain" description="DUF11" evidence="9">
    <location>
        <begin position="1700"/>
        <end position="1806"/>
    </location>
</feature>
<feature type="domain" description="DUF11" evidence="9">
    <location>
        <begin position="3098"/>
        <end position="3208"/>
    </location>
</feature>
<feature type="domain" description="DUF11" evidence="9">
    <location>
        <begin position="3216"/>
        <end position="3323"/>
    </location>
</feature>
<keyword evidence="5" id="KW-0732">Signal</keyword>
<evidence type="ECO:0000256" key="3">
    <source>
        <dbReference type="ARBA" id="ARBA00004613"/>
    </source>
</evidence>
<feature type="domain" description="DUF11" evidence="9">
    <location>
        <begin position="1001"/>
        <end position="1107"/>
    </location>
</feature>
<dbReference type="SUPFAM" id="SSF51126">
    <property type="entry name" value="Pectin lyase-like"/>
    <property type="match status" value="2"/>
</dbReference>
<dbReference type="Gene3D" id="2.60.40.10">
    <property type="entry name" value="Immunoglobulins"/>
    <property type="match status" value="8"/>
</dbReference>
<feature type="domain" description="DUF11" evidence="9">
    <location>
        <begin position="1234"/>
        <end position="1342"/>
    </location>
</feature>
<dbReference type="InterPro" id="IPR013783">
    <property type="entry name" value="Ig-like_fold"/>
</dbReference>
<feature type="domain" description="DUF11" evidence="9">
    <location>
        <begin position="1933"/>
        <end position="2044"/>
    </location>
</feature>
<dbReference type="InterPro" id="IPR006626">
    <property type="entry name" value="PbH1"/>
</dbReference>
<dbReference type="InterPro" id="IPR011050">
    <property type="entry name" value="Pectin_lyase_fold/virulence"/>
</dbReference>
<feature type="domain" description="DUF11" evidence="9">
    <location>
        <begin position="1349"/>
        <end position="1460"/>
    </location>
</feature>
<dbReference type="InterPro" id="IPR047589">
    <property type="entry name" value="DUF11_rpt"/>
</dbReference>
<sequence length="3859" mass="410227">MFKNKIAIRKNFLVTLCFILLLLFAVNAVPAMEMDESNGNCGIDTIDNGNYGINAIDEDKLGNSQQQDVLSAGNSKTLSGGTFSDIQSCILYELESGDTLYLNGEFTTDRAETQILVNKKITFTSTSNGILNGKNLSSIFVVEGTGAGSSFSNLVFKNGNGHYGGAIYIYGENVTISNCLFEDNYATAGGGAIYTDYYSDDFPSRGRNLLIENCNFTRNHATTAAGAIGAYGYNNRIINCIFESNWVYDKSGGSTFGGAMQVGKKNIIADSLIKDCKFLNNKAISATGTQLSHGGASCLRDGVTYDNCLFEGNSADFGGALTSHCSGSINNCTFIRNTANDYGGAITNMDVTAMHLMINNCKFDSNSAPYGGAVKLEGTEISIYYSNFTNNYASIDGGAAFVEANFLNIYGSDFSNNRAEHNGGAIYSNGSFTSVLKSKFISNVAIANPKVNDDGLGGAIYINGSWDTVQGNLFKYNVARNGSAVYYSKTSTYLNIKNNTMVENQAWVYALPVYAKDIYYGESEEFGAVIIGGNNIGDYGNLIVSNAIYNAAPNTNIFVNDEVPHLGATNDGKIYQDSREYNIEVFLTVVHEDGTVVYSGSLRSSYLGEVNDVLNDLKPGKYIVTANHFEDTYYKAIRNQTTFTVLPKVDLSITKTIDKSNVNYNDMVVWTLNVKNNGPNDASGVNVTDVLPDGLVLKYSTPSVGSYSGGVWTIGDLASGASASLQITTQVTKTGEITNTANVVSTEKDTDMTNNQDSHKITVPNAADLAISKNVNNTNPDYGSQVKWTLTVTNNGPDDASGVVVSDVLPSGLVVQSTPGDYSNGEWTVGTLGVGQSKTLEIVTLVNTVGTVVNTASVKGNEHDYNMANNNASKSISGENSVDLTISKTVNNANPDYDDTITWTLTVRNNGPSDATGVNVNDALPDGLAYQSCTPSVGSYANGVWTVGGLASGQTATLNIVTKVSKTGTIKNAAVVSGNEPDIDESNNRADATINVRNAADLEISKSVNNTNPNYGENIKWVLAVRNNGPDAATGVVVNDVIPSGLIVKSTTGDYSNGKWTIGSLGVDQSVSLEIITLVNTVGTVVNTANVHGNEHDYNMANNNASKGVSCEKSVDLVVSKTVNNANPDYGDSVTWTLTVRNNGPSDATGVNVNDVLPSGLIYKSSTPSIGSYANGIWNIGGLASGQTVTLNVVTKVDKTGTIRNVAVVSAVEHDIDESNNRDEAAINVRDAADLEVTKDVNNANPNLGDEIKWTVTVKNNGPDMANDIVLTDILPEGLVLKSTTGNYMNGKWTIASLTVGESRIFEITTLVNKTGSITNKASAYGREHDPNPENNDASKTINVAKASDLSIIKTANNTAPNYGTIVKWTITVKNNGPNDASGVNVNDILPDGLVYQSYSASVGTYSNGVWAIGYLTNGDSVTLNIISKVAKTGTIKNTASVKGDEYDIDESNNMDDASITVADAADLEISKSVNNTNPNYGDYIRWILTVKNNGPDAATGVVVNDVIPSGLIVKSTTGDYSNGMWTIGTLNAGQSVNLEIVTLVNTTDDVINTAGVKGNEYDYNMANNNVSKAINIENAVDLAISKVVNVSAPNYGDSVVWTLTVVNKGPDAATGVNVSDVLPEGLIYQFSTPSVGSYANGVWTISNLASGQTATLNIISKVAKTGTIKNVASVSSNEYDIDKSNNRDDASITVPNAADLEVIKDVNNTAPNYGDVVTWTVTVKNNGPDAANGIVLYDVLPAGLVLKSTTGNYVDGSWVIASLIVGESRSFEITTLVNKTGTITNQISAHGREYDPSPANNNASKVIDVAKAADLSINKAVNESAPNYGDVIMWTLTVVNKGPDAATGVNVNDVLPEDLIYQSYTSSVGSYANGIWNIRDLASGQRATLNIISKVAKTGTIENVASVSGNEYDIDESNNRDDESVNVAKATDLSVSKDVDNTAPNYGDVVRWTITVKNNGPDAATGVNVSDILPEGLVYQSSVPSVGSYSNGVWNVGNLDSGKSARLIIVSKVNKTGSFKNVASVFGNEYDVDKSNNVDDATINAAKASDLSITKTVNDTTPHFANLISWTLTIVNNGPDAATGVNVSDVLPQGLIYRSSSASIGSYANGLWNIGDLASGETATLNIVTKVNKTGNIKNIAGVKGNEVDIDESNNRDDASITVPNAADLEVTKDVNKTNPNFGDVIKWTVTVKNNGPDMANDIVLNDLLPAGLVLKSTNGNYMNGKWTISSLTSGESRSFEITTLVNKTGSITNSVSVYGREYDHNPSNNNASKTVNVAKAADLSINKDVNNTAPNYLDEIWWTLTVVNNGPDTATEVTVSDVLPSGLVIKSVSGDYSNGKWYIGSLASGKSATLKIITLVNKTGSLINTANVTGNEFDRDLSNNNASKAINVPDTVDLSVIKLVNNTAPNYMDLIKWTLIVSNNGPDKANNVVLSDVLPSGLIVKSVSGDYADGKFVIKSLNAGESKSFEIITSVNKTGSLINVANVTSDEVDCDLSNNNASKAIDVPKAADLSIDKAVNVTATNYGDYVLWTLTLVNNGPDAATGVNVSDVLPKGLIYISSNASVGSYADGVWNIGTLASVHTETLTIISKVNKTGTIRNVAVVNANEFDINEINNVDDASITVPKAADLEVTKTVNNTSPNYGEIVKWTVTVINNGPDVANGIVLNEMLPAGLVLKSTTGNYIDGSWIISSLIVGESRTFEITTLVNKTGSIANKVSTMAREFDPDYANNNASETINVPDAADLSINKAVNNNVPNYLDCVEWTLTVVNNGPDMANDVNVSDALPESLVYVSHNASVGSYSNGIWSVGGLASGKSETLKIITLVNKTGLLINAANVTANEFDYDLANNNASEAINVPKSADLSVIKSVNNTNPNYLEFVEWTLTVWNNGPDMANDVNVSDVLPESLVYVSHNASVGSYSDGVWSIGSLASGKSVTLRIITLVNATGSLTNMANVTAKEYDYDSSNNNASEDINVPNAADLSVIKAVNVTAPNFGDVIKWTLIVANIGPDIAHNITLSDVLPSGLVIKSVTGNYSDGKWVIGSLDAGELKSFEIITLVNTTGSLINVANVTGDEFDYDPTNNNASKTIDVPKAADLSVIKAVNNISPNYLDEIEWTLTVMNNGPDNATDVNVSDILPDALAYISHNASLGSYSDGIWSICTLASGESASLRIITKVIETGLINNVANVSGNEYDINKTNNVVNQSVDVALACDLEIIKVVNNSNPHYHDSVLWTLIVNNHGPDAAHNVVVNDLLPEGLIIESEDGNYSNGNWVIGTLNPYSSKLLEIITYINATGVLINDANVSGDEYDYNKSNNNASESVDVPASADLEIIKLVNDSNPKYGEIITWILVVKNKGPDEATDVNVSEVLGEEFELISSTATKGHYINGTWVIGNLDNGEEVTLEIVTKIIKTGNFTNVAIVTGNQHDYNKSNNDANKSIIVDPAVDLEINKKVNATAPNYNDLVKWTVTIRNNGPDKANGIEITDVIPNNLKLISYDASKGYYEDGIWKFCCLEANEVATLEIVTRVVGIGKIENVASANATEYDYNPDNNHDNAIINVAKACDLEIIKSVNDTDINYHDLVEWALIVKNNGPSDATGVVVNDLLPEGLTYVSSKGDGSYSAGGLWNVGSLASGQSKELKIISRADKTGEFNNVAVVKGDQYDYKPSNNKAEKSVNVAPASDLSIIKTSPKTNYNVGDLITFSIVVINNGPDTARNILVSEIMDDSLDFESYSLTAGEYDVENNIWHIDYLKNGEKAILNITARAAKEGSIANRVSVTSDTFDYDSGNNFAEVILNVTDSVVNPSVPDESSTEPSDTKSDACVKVEMKKTGIPLGLLIVISLISIAFSNLNILKKR</sequence>
<keyword evidence="4" id="KW-0964">Secreted</keyword>
<dbReference type="Pfam" id="PF02415">
    <property type="entry name" value="Chlam_PMP"/>
    <property type="match status" value="2"/>
</dbReference>
<evidence type="ECO:0000256" key="2">
    <source>
        <dbReference type="ARBA" id="ARBA00004442"/>
    </source>
</evidence>
<feature type="domain" description="DUF11" evidence="9">
    <location>
        <begin position="2983"/>
        <end position="3091"/>
    </location>
</feature>
<feature type="domain" description="DUF11" evidence="9">
    <location>
        <begin position="3685"/>
        <end position="3796"/>
    </location>
</feature>
<evidence type="ECO:0000256" key="8">
    <source>
        <dbReference type="SAM" id="Phobius"/>
    </source>
</evidence>
<dbReference type="InterPro" id="IPR003368">
    <property type="entry name" value="POMP_repeat"/>
</dbReference>
<feature type="domain" description="DUF11" evidence="9">
    <location>
        <begin position="1467"/>
        <end position="1573"/>
    </location>
</feature>
<accession>A0A1G5VZ64</accession>
<feature type="domain" description="DUF11" evidence="9">
    <location>
        <begin position="2514"/>
        <end position="2625"/>
    </location>
</feature>
<reference evidence="10 11" key="1">
    <citation type="submission" date="2016-10" db="EMBL/GenBank/DDBJ databases">
        <authorList>
            <person name="Varghese N."/>
            <person name="Submissions S."/>
        </authorList>
    </citation>
    <scope>NUCLEOTIDE SEQUENCE [LARGE SCALE GENOMIC DNA]</scope>
    <source>
        <strain evidence="10 11">DSM 16643</strain>
    </source>
</reference>
<evidence type="ECO:0000256" key="4">
    <source>
        <dbReference type="ARBA" id="ARBA00022525"/>
    </source>
</evidence>
<dbReference type="InterPro" id="IPR051172">
    <property type="entry name" value="Chlamydia_OmcB"/>
</dbReference>
<feature type="domain" description="DUF11" evidence="9">
    <location>
        <begin position="768"/>
        <end position="875"/>
    </location>
</feature>
<evidence type="ECO:0000256" key="6">
    <source>
        <dbReference type="ARBA" id="ARBA00023136"/>
    </source>
</evidence>